<sequence>MNHYLSSKISPKWLRLVPFLAMGGIIFTFNSTLELNYMIRGYLLFLEAQIGIVILYYWVTKVIRTNKKMSNLKGKKKDEK</sequence>
<name>A0A2T1M1G4_9CHRO</name>
<comment type="caution">
    <text evidence="2">The sequence shown here is derived from an EMBL/GenBank/DDBJ whole genome shotgun (WGS) entry which is preliminary data.</text>
</comment>
<evidence type="ECO:0000256" key="1">
    <source>
        <dbReference type="SAM" id="Phobius"/>
    </source>
</evidence>
<evidence type="ECO:0000313" key="2">
    <source>
        <dbReference type="EMBL" id="PSF38521.1"/>
    </source>
</evidence>
<dbReference type="Proteomes" id="UP000239001">
    <property type="component" value="Unassembled WGS sequence"/>
</dbReference>
<proteinExistence type="predicted"/>
<dbReference type="EMBL" id="PXOH01000004">
    <property type="protein sequence ID" value="PSF38521.1"/>
    <property type="molecule type" value="Genomic_DNA"/>
</dbReference>
<evidence type="ECO:0000313" key="3">
    <source>
        <dbReference type="Proteomes" id="UP000239001"/>
    </source>
</evidence>
<feature type="transmembrane region" description="Helical" evidence="1">
    <location>
        <begin position="12"/>
        <end position="33"/>
    </location>
</feature>
<accession>A0A2T1M1G4</accession>
<protein>
    <submittedName>
        <fullName evidence="2">Uncharacterized protein</fullName>
    </submittedName>
</protein>
<dbReference type="AlphaFoldDB" id="A0A2T1M1G4"/>
<keyword evidence="3" id="KW-1185">Reference proteome</keyword>
<keyword evidence="1" id="KW-0812">Transmembrane</keyword>
<dbReference type="RefSeq" id="WP_106455963.1">
    <property type="nucleotide sequence ID" value="NZ_PXOH01000004.1"/>
</dbReference>
<feature type="transmembrane region" description="Helical" evidence="1">
    <location>
        <begin position="39"/>
        <end position="59"/>
    </location>
</feature>
<reference evidence="2 3" key="2">
    <citation type="submission" date="2018-03" db="EMBL/GenBank/DDBJ databases">
        <authorList>
            <person name="Keele B.F."/>
        </authorList>
    </citation>
    <scope>NUCLEOTIDE SEQUENCE [LARGE SCALE GENOMIC DNA]</scope>
    <source>
        <strain evidence="2 3">CCALA 016</strain>
    </source>
</reference>
<keyword evidence="1" id="KW-0472">Membrane</keyword>
<gene>
    <name evidence="2" type="ORF">C7H19_05930</name>
</gene>
<dbReference type="OrthoDB" id="463958at2"/>
<keyword evidence="1" id="KW-1133">Transmembrane helix</keyword>
<reference evidence="2 3" key="1">
    <citation type="submission" date="2018-03" db="EMBL/GenBank/DDBJ databases">
        <title>The ancient ancestry and fast evolution of plastids.</title>
        <authorList>
            <person name="Moore K.R."/>
            <person name="Magnabosco C."/>
            <person name="Momper L."/>
            <person name="Gold D.A."/>
            <person name="Bosak T."/>
            <person name="Fournier G.P."/>
        </authorList>
    </citation>
    <scope>NUCLEOTIDE SEQUENCE [LARGE SCALE GENOMIC DNA]</scope>
    <source>
        <strain evidence="2 3">CCALA 016</strain>
    </source>
</reference>
<organism evidence="2 3">
    <name type="scientific">Aphanothece hegewaldii CCALA 016</name>
    <dbReference type="NCBI Taxonomy" id="2107694"/>
    <lineage>
        <taxon>Bacteria</taxon>
        <taxon>Bacillati</taxon>
        <taxon>Cyanobacteriota</taxon>
        <taxon>Cyanophyceae</taxon>
        <taxon>Oscillatoriophycideae</taxon>
        <taxon>Chroococcales</taxon>
        <taxon>Aphanothecaceae</taxon>
        <taxon>Aphanothece</taxon>
    </lineage>
</organism>